<proteinExistence type="predicted"/>
<dbReference type="InterPro" id="IPR001610">
    <property type="entry name" value="PAC"/>
</dbReference>
<evidence type="ECO:0000256" key="1">
    <source>
        <dbReference type="SAM" id="Coils"/>
    </source>
</evidence>
<protein>
    <submittedName>
        <fullName evidence="7">PAS domain-containing protein</fullName>
    </submittedName>
</protein>
<dbReference type="SMART" id="SM00091">
    <property type="entry name" value="PAS"/>
    <property type="match status" value="1"/>
</dbReference>
<dbReference type="InterPro" id="IPR005467">
    <property type="entry name" value="His_kinase_dom"/>
</dbReference>
<dbReference type="KEGG" id="haer:DU502_00490"/>
<dbReference type="Pfam" id="PF02518">
    <property type="entry name" value="HATPase_c"/>
    <property type="match status" value="1"/>
</dbReference>
<dbReference type="InterPro" id="IPR036890">
    <property type="entry name" value="HATPase_C_sf"/>
</dbReference>
<dbReference type="PROSITE" id="PS50109">
    <property type="entry name" value="HIS_KIN"/>
    <property type="match status" value="1"/>
</dbReference>
<evidence type="ECO:0000313" key="8">
    <source>
        <dbReference type="Proteomes" id="UP000282007"/>
    </source>
</evidence>
<keyword evidence="8" id="KW-1185">Reference proteome</keyword>
<dbReference type="InterPro" id="IPR035965">
    <property type="entry name" value="PAS-like_dom_sf"/>
</dbReference>
<feature type="domain" description="PAS" evidence="5">
    <location>
        <begin position="181"/>
        <end position="226"/>
    </location>
</feature>
<reference evidence="7 8" key="1">
    <citation type="submission" date="2018-07" db="EMBL/GenBank/DDBJ databases">
        <title>Genome sequences of Haloplanus aerogenes JCM 16430T.</title>
        <authorList>
            <person name="Kim Y.B."/>
            <person name="Roh S.W."/>
        </authorList>
    </citation>
    <scope>NUCLEOTIDE SEQUENCE [LARGE SCALE GENOMIC DNA]</scope>
    <source>
        <strain evidence="7 8">JCM 16430</strain>
    </source>
</reference>
<feature type="region of interest" description="Disordered" evidence="2">
    <location>
        <begin position="1"/>
        <end position="26"/>
    </location>
</feature>
<name>A0A3G8QSS3_9EURY</name>
<feature type="domain" description="PAC" evidence="6">
    <location>
        <begin position="240"/>
        <end position="292"/>
    </location>
</feature>
<dbReference type="Gene3D" id="3.30.450.20">
    <property type="entry name" value="PAS domain"/>
    <property type="match status" value="2"/>
</dbReference>
<gene>
    <name evidence="7" type="ORF">DU502_00490</name>
</gene>
<keyword evidence="3" id="KW-1133">Transmembrane helix</keyword>
<evidence type="ECO:0000259" key="4">
    <source>
        <dbReference type="PROSITE" id="PS50109"/>
    </source>
</evidence>
<dbReference type="NCBIfam" id="TIGR00229">
    <property type="entry name" value="sensory_box"/>
    <property type="match status" value="2"/>
</dbReference>
<dbReference type="CDD" id="cd00130">
    <property type="entry name" value="PAS"/>
    <property type="match status" value="1"/>
</dbReference>
<keyword evidence="3" id="KW-0472">Membrane</keyword>
<dbReference type="PANTHER" id="PTHR43065">
    <property type="entry name" value="SENSOR HISTIDINE KINASE"/>
    <property type="match status" value="1"/>
</dbReference>
<dbReference type="InterPro" id="IPR003594">
    <property type="entry name" value="HATPase_dom"/>
</dbReference>
<dbReference type="InterPro" id="IPR000700">
    <property type="entry name" value="PAS-assoc_C"/>
</dbReference>
<accession>A0A3G8QSS3</accession>
<dbReference type="CDD" id="cd00075">
    <property type="entry name" value="HATPase"/>
    <property type="match status" value="1"/>
</dbReference>
<dbReference type="SMART" id="SM00387">
    <property type="entry name" value="HATPase_c"/>
    <property type="match status" value="1"/>
</dbReference>
<evidence type="ECO:0000256" key="2">
    <source>
        <dbReference type="SAM" id="MobiDB-lite"/>
    </source>
</evidence>
<keyword evidence="1" id="KW-0175">Coiled coil</keyword>
<dbReference type="SUPFAM" id="SSF55785">
    <property type="entry name" value="PYP-like sensor domain (PAS domain)"/>
    <property type="match status" value="1"/>
</dbReference>
<evidence type="ECO:0000259" key="6">
    <source>
        <dbReference type="PROSITE" id="PS50113"/>
    </source>
</evidence>
<dbReference type="GO" id="GO:0016772">
    <property type="term" value="F:transferase activity, transferring phosphorus-containing groups"/>
    <property type="evidence" value="ECO:0007669"/>
    <property type="project" value="InterPro"/>
</dbReference>
<dbReference type="Pfam" id="PF13426">
    <property type="entry name" value="PAS_9"/>
    <property type="match status" value="1"/>
</dbReference>
<evidence type="ECO:0000259" key="5">
    <source>
        <dbReference type="PROSITE" id="PS50112"/>
    </source>
</evidence>
<feature type="domain" description="Histidine kinase" evidence="4">
    <location>
        <begin position="303"/>
        <end position="508"/>
    </location>
</feature>
<evidence type="ECO:0000313" key="7">
    <source>
        <dbReference type="EMBL" id="AZH23944.1"/>
    </source>
</evidence>
<dbReference type="PROSITE" id="PS50112">
    <property type="entry name" value="PAS"/>
    <property type="match status" value="1"/>
</dbReference>
<feature type="transmembrane region" description="Helical" evidence="3">
    <location>
        <begin position="78"/>
        <end position="101"/>
    </location>
</feature>
<dbReference type="EMBL" id="CP034145">
    <property type="protein sequence ID" value="AZH23944.1"/>
    <property type="molecule type" value="Genomic_DNA"/>
</dbReference>
<dbReference type="InterPro" id="IPR004358">
    <property type="entry name" value="Sig_transdc_His_kin-like_C"/>
</dbReference>
<dbReference type="AlphaFoldDB" id="A0A3G8QSS3"/>
<feature type="coiled-coil region" evidence="1">
    <location>
        <begin position="165"/>
        <end position="192"/>
    </location>
</feature>
<sequence>MPGRRRSDSRTCRRHRRGRPDPRAVRRESRRLSWPYFGITQRISTSYAFGRGTVDRSTPAGSQSTLKRYRMRNTMTTLAAFVVFSTLPLVALTLAIGYSLVSIRRLDDLRPLVLVTLLAFMATHQLTELAAFTQGELVVNYGGELTETSANLLASFASYFLLDFVREEHRLNERLRTQRRELRRTRRAIEASGHAVCISDADGRIDYVNPAFEEMTGYSADEVRGEHPDILVTDGTVEYGDNEHVLRRKDGERYYVQQTSAPITDEDGNYEGFVSIQTDITDRKRLENDLRESLRQLQVFDRILRHNFHNGINVIKGYAETIQSSSDGDVADYASIVVDRSETLLHTVDKEHEITKRLANPKSPEPLELAPLLDAAVSAVEEADHGADITVTQPRDVRVKATTDVRRAVEELVTNAVIHSDRESPTVTVDVTIEGDEVAVSVADDGPGIPEMERKILTSEREIEPLYHGSGIGLWLVTLIVRQLDGSLSFHENDPRGCVVTVRLPLAD</sequence>
<dbReference type="SUPFAM" id="SSF55874">
    <property type="entry name" value="ATPase domain of HSP90 chaperone/DNA topoisomerase II/histidine kinase"/>
    <property type="match status" value="1"/>
</dbReference>
<dbReference type="Gene3D" id="3.30.565.10">
    <property type="entry name" value="Histidine kinase-like ATPase, C-terminal domain"/>
    <property type="match status" value="1"/>
</dbReference>
<evidence type="ECO:0000256" key="3">
    <source>
        <dbReference type="SAM" id="Phobius"/>
    </source>
</evidence>
<keyword evidence="3" id="KW-0812">Transmembrane</keyword>
<feature type="compositionally biased region" description="Basic and acidic residues" evidence="2">
    <location>
        <begin position="1"/>
        <end position="11"/>
    </location>
</feature>
<dbReference type="PRINTS" id="PR00344">
    <property type="entry name" value="BCTRLSENSOR"/>
</dbReference>
<dbReference type="Proteomes" id="UP000282007">
    <property type="component" value="Chromosome"/>
</dbReference>
<dbReference type="SMART" id="SM00086">
    <property type="entry name" value="PAC"/>
    <property type="match status" value="1"/>
</dbReference>
<dbReference type="InterPro" id="IPR000014">
    <property type="entry name" value="PAS"/>
</dbReference>
<dbReference type="PROSITE" id="PS50113">
    <property type="entry name" value="PAC"/>
    <property type="match status" value="1"/>
</dbReference>
<organism evidence="7 8">
    <name type="scientific">Haloplanus aerogenes</name>
    <dbReference type="NCBI Taxonomy" id="660522"/>
    <lineage>
        <taxon>Archaea</taxon>
        <taxon>Methanobacteriati</taxon>
        <taxon>Methanobacteriota</taxon>
        <taxon>Stenosarchaea group</taxon>
        <taxon>Halobacteria</taxon>
        <taxon>Halobacteriales</taxon>
        <taxon>Haloferacaceae</taxon>
        <taxon>Haloplanus</taxon>
    </lineage>
</organism>